<dbReference type="PROSITE" id="PS50817">
    <property type="entry name" value="INTEIN_N_TER"/>
    <property type="match status" value="1"/>
</dbReference>
<sequence length="320" mass="34382">MVQIRAWGVAPEFAAGETDLGTLIVEITVADDSDGTIGAGDTITFNGARQTVAEAWLDAFFINGERVEVAALHMVDGSSFSIPLVAGVLSPAYPAISTGVELGPTLPPILFPTSDIICFARGTKIFVQRGDVLVESLRVGDLVATKDRGMQPIRWIGSTKLDAAALASSPNLRPIRIRAGALGRNVPADDLTVSPQHRILVRSMIAQRMFNTNEVLVAAKQLLEVDGVEVANELQEVEYFHLLFDQHEVIIANGAETESLYTGPQALKSVGAAAREEILSLFPELETLETAARSARELVPGRKARQLAVRHRQNGQALVS</sequence>
<gene>
    <name evidence="2" type="ORF">SAMN05660710_00886</name>
</gene>
<reference evidence="2 3" key="1">
    <citation type="submission" date="2016-10" db="EMBL/GenBank/DDBJ databases">
        <authorList>
            <person name="de Groot N.N."/>
        </authorList>
    </citation>
    <scope>NUCLEOTIDE SEQUENCE [LARGE SCALE GENOMIC DNA]</scope>
    <source>
        <strain evidence="2 3">CGMCC 1.8925</strain>
    </source>
</reference>
<keyword evidence="3" id="KW-1185">Reference proteome</keyword>
<evidence type="ECO:0000259" key="1">
    <source>
        <dbReference type="Pfam" id="PF13403"/>
    </source>
</evidence>
<dbReference type="RefSeq" id="WP_090740654.1">
    <property type="nucleotide sequence ID" value="NZ_FMVT01000002.1"/>
</dbReference>
<dbReference type="EMBL" id="FMVT01000002">
    <property type="protein sequence ID" value="SCY16432.1"/>
    <property type="molecule type" value="Genomic_DNA"/>
</dbReference>
<dbReference type="AlphaFoldDB" id="A0A1G5DNU3"/>
<dbReference type="InterPro" id="IPR006141">
    <property type="entry name" value="Intein_N"/>
</dbReference>
<dbReference type="Proteomes" id="UP000199502">
    <property type="component" value="Unassembled WGS sequence"/>
</dbReference>
<accession>A0A1G5DNU3</accession>
<name>A0A1G5DNU3_9RHOB</name>
<dbReference type="InterPro" id="IPR028992">
    <property type="entry name" value="Hedgehog/Intein_dom"/>
</dbReference>
<evidence type="ECO:0000313" key="3">
    <source>
        <dbReference type="Proteomes" id="UP000199502"/>
    </source>
</evidence>
<dbReference type="OrthoDB" id="6305173at2"/>
<feature type="domain" description="Hedgehog/Intein (Hint)" evidence="1">
    <location>
        <begin position="117"/>
        <end position="263"/>
    </location>
</feature>
<dbReference type="GO" id="GO:0016539">
    <property type="term" value="P:intein-mediated protein splicing"/>
    <property type="evidence" value="ECO:0007669"/>
    <property type="project" value="InterPro"/>
</dbReference>
<dbReference type="Pfam" id="PF13403">
    <property type="entry name" value="Hint_2"/>
    <property type="match status" value="1"/>
</dbReference>
<proteinExistence type="predicted"/>
<dbReference type="SUPFAM" id="SSF51294">
    <property type="entry name" value="Hedgehog/intein (Hint) domain"/>
    <property type="match status" value="1"/>
</dbReference>
<dbReference type="Gene3D" id="2.170.16.10">
    <property type="entry name" value="Hedgehog/Intein (Hint) domain"/>
    <property type="match status" value="1"/>
</dbReference>
<dbReference type="STRING" id="336292.SAMN05660710_00886"/>
<organism evidence="2 3">
    <name type="scientific">Paracoccus tibetensis</name>
    <dbReference type="NCBI Taxonomy" id="336292"/>
    <lineage>
        <taxon>Bacteria</taxon>
        <taxon>Pseudomonadati</taxon>
        <taxon>Pseudomonadota</taxon>
        <taxon>Alphaproteobacteria</taxon>
        <taxon>Rhodobacterales</taxon>
        <taxon>Paracoccaceae</taxon>
        <taxon>Paracoccus</taxon>
    </lineage>
</organism>
<protein>
    <submittedName>
        <fullName evidence="2">Hint domain-containing protein</fullName>
    </submittedName>
</protein>
<dbReference type="InterPro" id="IPR036844">
    <property type="entry name" value="Hint_dom_sf"/>
</dbReference>
<evidence type="ECO:0000313" key="2">
    <source>
        <dbReference type="EMBL" id="SCY16432.1"/>
    </source>
</evidence>